<comment type="caution">
    <text evidence="3">The sequence shown here is derived from an EMBL/GenBank/DDBJ whole genome shotgun (WGS) entry which is preliminary data.</text>
</comment>
<feature type="transmembrane region" description="Helical" evidence="2">
    <location>
        <begin position="46"/>
        <end position="64"/>
    </location>
</feature>
<evidence type="ECO:0000256" key="2">
    <source>
        <dbReference type="SAM" id="Phobius"/>
    </source>
</evidence>
<feature type="region of interest" description="Disordered" evidence="1">
    <location>
        <begin position="71"/>
        <end position="94"/>
    </location>
</feature>
<evidence type="ECO:0000313" key="4">
    <source>
        <dbReference type="Proteomes" id="UP001597176"/>
    </source>
</evidence>
<feature type="compositionally biased region" description="Polar residues" evidence="1">
    <location>
        <begin position="76"/>
        <end position="94"/>
    </location>
</feature>
<keyword evidence="2" id="KW-1133">Transmembrane helix</keyword>
<dbReference type="EMBL" id="JBHTND010000013">
    <property type="protein sequence ID" value="MFD1302121.1"/>
    <property type="molecule type" value="Genomic_DNA"/>
</dbReference>
<sequence length="149" mass="15509">MRRGNFRTTLSDVTIVPFRIAVSTRDAAAIASDPARPQTGARPRSAASILLILLCLLTLVLPTVPPGPWADGMSGPVTSQRTDTVTGQAEAPSTSVVSRLDMDDALTLVPLPVSQTLGVVSPPTLRGRSALSLGISAEAPLHRPPRIAA</sequence>
<evidence type="ECO:0000313" key="3">
    <source>
        <dbReference type="EMBL" id="MFD1302121.1"/>
    </source>
</evidence>
<organism evidence="3 4">
    <name type="scientific">Methylobacterium marchantiae</name>
    <dbReference type="NCBI Taxonomy" id="600331"/>
    <lineage>
        <taxon>Bacteria</taxon>
        <taxon>Pseudomonadati</taxon>
        <taxon>Pseudomonadota</taxon>
        <taxon>Alphaproteobacteria</taxon>
        <taxon>Hyphomicrobiales</taxon>
        <taxon>Methylobacteriaceae</taxon>
        <taxon>Methylobacterium</taxon>
    </lineage>
</organism>
<keyword evidence="2" id="KW-0812">Transmembrane</keyword>
<proteinExistence type="predicted"/>
<evidence type="ECO:0000256" key="1">
    <source>
        <dbReference type="SAM" id="MobiDB-lite"/>
    </source>
</evidence>
<dbReference type="RefSeq" id="WP_238207723.1">
    <property type="nucleotide sequence ID" value="NZ_JBHTND010000013.1"/>
</dbReference>
<keyword evidence="4" id="KW-1185">Reference proteome</keyword>
<dbReference type="Proteomes" id="UP001597176">
    <property type="component" value="Unassembled WGS sequence"/>
</dbReference>
<protein>
    <submittedName>
        <fullName evidence="3">Uncharacterized protein</fullName>
    </submittedName>
</protein>
<keyword evidence="2" id="KW-0472">Membrane</keyword>
<name>A0ABW3WY32_9HYPH</name>
<reference evidence="4" key="1">
    <citation type="journal article" date="2019" name="Int. J. Syst. Evol. Microbiol.">
        <title>The Global Catalogue of Microorganisms (GCM) 10K type strain sequencing project: providing services to taxonomists for standard genome sequencing and annotation.</title>
        <authorList>
            <consortium name="The Broad Institute Genomics Platform"/>
            <consortium name="The Broad Institute Genome Sequencing Center for Infectious Disease"/>
            <person name="Wu L."/>
            <person name="Ma J."/>
        </authorList>
    </citation>
    <scope>NUCLEOTIDE SEQUENCE [LARGE SCALE GENOMIC DNA]</scope>
    <source>
        <strain evidence="4">CCUG 56108</strain>
    </source>
</reference>
<accession>A0ABW3WY32</accession>
<gene>
    <name evidence="3" type="ORF">ACFQ4G_11110</name>
</gene>